<dbReference type="Proteomes" id="UP000005435">
    <property type="component" value="Chromosome"/>
</dbReference>
<keyword evidence="3" id="KW-1185">Reference proteome</keyword>
<dbReference type="GO" id="GO:0005737">
    <property type="term" value="C:cytoplasm"/>
    <property type="evidence" value="ECO:0007669"/>
    <property type="project" value="TreeGrafter"/>
</dbReference>
<dbReference type="CDD" id="cd02440">
    <property type="entry name" value="AdoMet_MTases"/>
    <property type="match status" value="1"/>
</dbReference>
<dbReference type="AlphaFoldDB" id="G8LSS1"/>
<evidence type="ECO:0000259" key="1">
    <source>
        <dbReference type="Pfam" id="PF13679"/>
    </source>
</evidence>
<reference evidence="2 3" key="2">
    <citation type="journal article" date="2012" name="Stand. Genomic Sci.">
        <title>Complete Genome Sequence of Clostridium clariflavum DSM 19732.</title>
        <authorList>
            <person name="Izquierdo J.A."/>
            <person name="Goodwin L."/>
            <person name="Davenport K.W."/>
            <person name="Teshima H."/>
            <person name="Bruce D."/>
            <person name="Detter C."/>
            <person name="Tapia R."/>
            <person name="Han S."/>
            <person name="Land M."/>
            <person name="Hauser L."/>
            <person name="Jeffries C.D."/>
            <person name="Han J."/>
            <person name="Pitluck S."/>
            <person name="Nolan M."/>
            <person name="Chen A."/>
            <person name="Huntemann M."/>
            <person name="Mavromatis K."/>
            <person name="Mikhailova N."/>
            <person name="Liolios K."/>
            <person name="Woyke T."/>
            <person name="Lynd L.R."/>
        </authorList>
    </citation>
    <scope>NUCLEOTIDE SEQUENCE [LARGE SCALE GENOMIC DNA]</scope>
    <source>
        <strain evidence="3">DSM 19732 / NBRC 101661 / EBR45</strain>
    </source>
</reference>
<dbReference type="KEGG" id="ccl:Clocl_2876"/>
<evidence type="ECO:0000313" key="3">
    <source>
        <dbReference type="Proteomes" id="UP000005435"/>
    </source>
</evidence>
<dbReference type="OrthoDB" id="5502211at2"/>
<protein>
    <submittedName>
        <fullName evidence="2">Methylase involved in ubiquinone/menaquinone biosynthesis</fullName>
    </submittedName>
</protein>
<accession>G8LSS1</accession>
<evidence type="ECO:0000313" key="2">
    <source>
        <dbReference type="EMBL" id="AEV69423.1"/>
    </source>
</evidence>
<proteinExistence type="predicted"/>
<keyword evidence="2" id="KW-0808">Transferase</keyword>
<name>G8LSS1_ACECE</name>
<dbReference type="EMBL" id="CP003065">
    <property type="protein sequence ID" value="AEV69423.1"/>
    <property type="molecule type" value="Genomic_DNA"/>
</dbReference>
<organism evidence="2 3">
    <name type="scientific">Acetivibrio clariflavus (strain DSM 19732 / NBRC 101661 / EBR45)</name>
    <name type="common">Clostridium clariflavum</name>
    <dbReference type="NCBI Taxonomy" id="720554"/>
    <lineage>
        <taxon>Bacteria</taxon>
        <taxon>Bacillati</taxon>
        <taxon>Bacillota</taxon>
        <taxon>Clostridia</taxon>
        <taxon>Eubacteriales</taxon>
        <taxon>Oscillospiraceae</taxon>
        <taxon>Acetivibrio</taxon>
    </lineage>
</organism>
<dbReference type="PANTHER" id="PTHR13369:SF3">
    <property type="entry name" value="METHYLTRANSFERASE DOMAIN-CONTAINING PROTEIN"/>
    <property type="match status" value="1"/>
</dbReference>
<dbReference type="Pfam" id="PF13679">
    <property type="entry name" value="Methyltransf_32"/>
    <property type="match status" value="1"/>
</dbReference>
<dbReference type="InterPro" id="IPR025714">
    <property type="entry name" value="Methyltranfer_dom"/>
</dbReference>
<gene>
    <name evidence="2" type="ordered locus">Clocl_2876</name>
</gene>
<dbReference type="GO" id="GO:0032259">
    <property type="term" value="P:methylation"/>
    <property type="evidence" value="ECO:0007669"/>
    <property type="project" value="UniProtKB-KW"/>
</dbReference>
<dbReference type="STRING" id="720554.Clocl_2876"/>
<reference evidence="3" key="1">
    <citation type="submission" date="2011-12" db="EMBL/GenBank/DDBJ databases">
        <title>Complete sequence of Clostridium clariflavum DSM 19732.</title>
        <authorList>
            <consortium name="US DOE Joint Genome Institute"/>
            <person name="Lucas S."/>
            <person name="Han J."/>
            <person name="Lapidus A."/>
            <person name="Cheng J.-F."/>
            <person name="Goodwin L."/>
            <person name="Pitluck S."/>
            <person name="Peters L."/>
            <person name="Teshima H."/>
            <person name="Detter J.C."/>
            <person name="Han C."/>
            <person name="Tapia R."/>
            <person name="Land M."/>
            <person name="Hauser L."/>
            <person name="Kyrpides N."/>
            <person name="Ivanova N."/>
            <person name="Pagani I."/>
            <person name="Kitzmiller T."/>
            <person name="Lynd L."/>
            <person name="Izquierdo J."/>
            <person name="Woyke T."/>
        </authorList>
    </citation>
    <scope>NUCLEOTIDE SEQUENCE [LARGE SCALE GENOMIC DNA]</scope>
    <source>
        <strain evidence="3">DSM 19732 / NBRC 101661 / EBR45</strain>
    </source>
</reference>
<dbReference type="HOGENOM" id="CLU_031012_1_0_9"/>
<keyword evidence="2" id="KW-0489">Methyltransferase</keyword>
<feature type="domain" description="Methyltransferase" evidence="1">
    <location>
        <begin position="158"/>
        <end position="294"/>
    </location>
</feature>
<sequence>MNKQSLNKLTLFLTGLENRIEENREYFKKIDLVFKSGTKEFPGSVVLFGDKLKLSYSGNSEIIERNWLALRLSKLCQNYDSLYLTYEERGTTIYIEADDRNVKMKTNENKIEEVLSNHNDMPQISNRDYYIKVGQANDLLREIGILASNGKIKNDMIRKYNQIDHFVELIDDMLKELLKEHESITVLDCGCGKSYLTFVLNYYIREVLKRPCHFIGIDNSATVIEASKKIAANLGYHNMEFKLTDINSYRAQRDIHLVISLHACNTATDQAIAFAVNNNVKSVVVVPCCQQEILSQYSYPPFEQIIKHGILKARMADIITDGIRALILEAMGYKVSVVEYVSPIDTPKNLMIRAVKANPPNPAMLNKYKELKKILNIDPTLEKLIFQY</sequence>
<dbReference type="SUPFAM" id="SSF53335">
    <property type="entry name" value="S-adenosyl-L-methionine-dependent methyltransferases"/>
    <property type="match status" value="1"/>
</dbReference>
<dbReference type="RefSeq" id="WP_014255972.1">
    <property type="nucleotide sequence ID" value="NC_016627.1"/>
</dbReference>
<keyword evidence="2" id="KW-0830">Ubiquinone</keyword>
<dbReference type="eggNOG" id="COG0500">
    <property type="taxonomic scope" value="Bacteria"/>
</dbReference>
<dbReference type="Gene3D" id="3.40.50.150">
    <property type="entry name" value="Vaccinia Virus protein VP39"/>
    <property type="match status" value="1"/>
</dbReference>
<dbReference type="InterPro" id="IPR029063">
    <property type="entry name" value="SAM-dependent_MTases_sf"/>
</dbReference>
<dbReference type="PANTHER" id="PTHR13369">
    <property type="match status" value="1"/>
</dbReference>
<dbReference type="GO" id="GO:0008168">
    <property type="term" value="F:methyltransferase activity"/>
    <property type="evidence" value="ECO:0007669"/>
    <property type="project" value="UniProtKB-KW"/>
</dbReference>